<dbReference type="WBParaSite" id="ALUE_0000056601-mRNA-1">
    <property type="protein sequence ID" value="ALUE_0000056601-mRNA-1"/>
    <property type="gene ID" value="ALUE_0000056601"/>
</dbReference>
<dbReference type="SUPFAM" id="SSF55277">
    <property type="entry name" value="GYF domain"/>
    <property type="match status" value="1"/>
</dbReference>
<organism evidence="2 3">
    <name type="scientific">Ascaris lumbricoides</name>
    <name type="common">Giant roundworm</name>
    <dbReference type="NCBI Taxonomy" id="6252"/>
    <lineage>
        <taxon>Eukaryota</taxon>
        <taxon>Metazoa</taxon>
        <taxon>Ecdysozoa</taxon>
        <taxon>Nematoda</taxon>
        <taxon>Chromadorea</taxon>
        <taxon>Rhabditida</taxon>
        <taxon>Spirurina</taxon>
        <taxon>Ascaridomorpha</taxon>
        <taxon>Ascaridoidea</taxon>
        <taxon>Ascarididae</taxon>
        <taxon>Ascaris</taxon>
    </lineage>
</organism>
<dbReference type="Gene3D" id="3.30.1490.40">
    <property type="match status" value="1"/>
</dbReference>
<protein>
    <submittedName>
        <fullName evidence="3">GYF domain-containing protein</fullName>
    </submittedName>
</protein>
<evidence type="ECO:0000313" key="3">
    <source>
        <dbReference type="WBParaSite" id="ALUE_0000056601-mRNA-1"/>
    </source>
</evidence>
<sequence>MKLKNGCSLPHQRSLDLANAFSVSTDATRGRWDFFAFGWGGGRGGGKEKWKWRGKSLGLRPYSSTEMLRWCRAGYFAESMPLRTEGEDRFHTLAEWTRYANGQVSDVCCELGIIKRRGEFSVNSCILCTLPTCPKNALIYDDEEKGRNVRGYMQQKIHSCLAQILQQKGLRSEECLTRKSCLLVCLFIYLAFFYRSGNFRIPCARGRICFDY</sequence>
<dbReference type="Proteomes" id="UP000036681">
    <property type="component" value="Unplaced"/>
</dbReference>
<reference evidence="3" key="1">
    <citation type="submission" date="2017-02" db="UniProtKB">
        <authorList>
            <consortium name="WormBaseParasite"/>
        </authorList>
    </citation>
    <scope>IDENTIFICATION</scope>
</reference>
<name>A0A0M3HGC1_ASCLU</name>
<dbReference type="AlphaFoldDB" id="A0A0M3HGC1"/>
<feature type="domain" description="GYF" evidence="1">
    <location>
        <begin position="47"/>
        <end position="94"/>
    </location>
</feature>
<dbReference type="InterPro" id="IPR035445">
    <property type="entry name" value="GYF-like_dom_sf"/>
</dbReference>
<dbReference type="PROSITE" id="PS50829">
    <property type="entry name" value="GYF"/>
    <property type="match status" value="1"/>
</dbReference>
<dbReference type="InterPro" id="IPR003169">
    <property type="entry name" value="GYF"/>
</dbReference>
<evidence type="ECO:0000259" key="1">
    <source>
        <dbReference type="PROSITE" id="PS50829"/>
    </source>
</evidence>
<evidence type="ECO:0000313" key="2">
    <source>
        <dbReference type="Proteomes" id="UP000036681"/>
    </source>
</evidence>
<dbReference type="Pfam" id="PF02213">
    <property type="entry name" value="GYF"/>
    <property type="match status" value="1"/>
</dbReference>
<keyword evidence="2" id="KW-1185">Reference proteome</keyword>
<accession>A0A0M3HGC1</accession>
<proteinExistence type="predicted"/>